<organism evidence="1 2">
    <name type="scientific">Bacteroides caccae</name>
    <dbReference type="NCBI Taxonomy" id="47678"/>
    <lineage>
        <taxon>Bacteria</taxon>
        <taxon>Pseudomonadati</taxon>
        <taxon>Bacteroidota</taxon>
        <taxon>Bacteroidia</taxon>
        <taxon>Bacteroidales</taxon>
        <taxon>Bacteroidaceae</taxon>
        <taxon>Bacteroides</taxon>
    </lineage>
</organism>
<dbReference type="RefSeq" id="WP_258908791.1">
    <property type="nucleotide sequence ID" value="NZ_CAXSUM010000016.1"/>
</dbReference>
<proteinExistence type="predicted"/>
<evidence type="ECO:0000313" key="1">
    <source>
        <dbReference type="EMBL" id="UVQ96817.1"/>
    </source>
</evidence>
<dbReference type="Proteomes" id="UP001060260">
    <property type="component" value="Chromosome"/>
</dbReference>
<reference evidence="1" key="1">
    <citation type="submission" date="2022-08" db="EMBL/GenBank/DDBJ databases">
        <title>Genome Sequencing of Bacteroides fragilis Group Isolates with Nanopore Technology.</title>
        <authorList>
            <person name="Tisza M.J."/>
            <person name="Smith D."/>
            <person name="Dekker J.P."/>
        </authorList>
    </citation>
    <scope>NUCLEOTIDE SEQUENCE</scope>
    <source>
        <strain evidence="1">BFG-474</strain>
    </source>
</reference>
<sequence length="54" mass="6261">MHIMITEELKKRVADFVEMEQRSGSMQLITSEYVARCMQIAEEDAVEALETLKK</sequence>
<accession>A0AA94Y176</accession>
<dbReference type="AlphaFoldDB" id="A0AA94Y176"/>
<evidence type="ECO:0000313" key="2">
    <source>
        <dbReference type="Proteomes" id="UP001060260"/>
    </source>
</evidence>
<dbReference type="EMBL" id="CP103166">
    <property type="protein sequence ID" value="UVQ96817.1"/>
    <property type="molecule type" value="Genomic_DNA"/>
</dbReference>
<gene>
    <name evidence="1" type="ORF">NXW23_21550</name>
</gene>
<name>A0AA94Y176_9BACE</name>
<protein>
    <submittedName>
        <fullName evidence="1">Uncharacterized protein</fullName>
    </submittedName>
</protein>